<dbReference type="Proteomes" id="UP000051017">
    <property type="component" value="Unassembled WGS sequence"/>
</dbReference>
<dbReference type="Gene3D" id="2.60.120.1140">
    <property type="entry name" value="Protein of unknown function DUF192"/>
    <property type="match status" value="1"/>
</dbReference>
<dbReference type="Pfam" id="PF02643">
    <property type="entry name" value="DUF192"/>
    <property type="match status" value="1"/>
</dbReference>
<reference evidence="1 2" key="1">
    <citation type="submission" date="2015-10" db="EMBL/GenBank/DDBJ databases">
        <title>Metagenome-Assembled Genomes uncover a global brackish microbiome.</title>
        <authorList>
            <person name="Hugerth L.W."/>
            <person name="Larsson J."/>
            <person name="Alneberg J."/>
            <person name="Lindh M.V."/>
            <person name="Legrand C."/>
            <person name="Pinhassi J."/>
            <person name="Andersson A.F."/>
        </authorList>
    </citation>
    <scope>NUCLEOTIDE SEQUENCE [LARGE SCALE GENOMIC DNA]</scope>
    <source>
        <strain evidence="1">BACL6 MAG-120924-bin43</strain>
    </source>
</reference>
<sequence length="117" mass="12738">MKTQPLSPAWLMCDGKVLASADIANTAKSRRRGLIGHTSIDSALVISPCKWIHTIGMKFAIDVLYLDATGLVVKTEHLEPMRVAAPVRRSKTIVELPSGSIERFGVRVGDLIEVRSA</sequence>
<dbReference type="EMBL" id="LIBJ01000023">
    <property type="protein sequence ID" value="KRO49286.1"/>
    <property type="molecule type" value="Genomic_DNA"/>
</dbReference>
<evidence type="ECO:0008006" key="3">
    <source>
        <dbReference type="Google" id="ProtNLM"/>
    </source>
</evidence>
<dbReference type="AlphaFoldDB" id="A0A0R2QGM9"/>
<organism evidence="1 2">
    <name type="scientific">Acidimicrobiia bacterium BACL6 MAG-120924-bin43</name>
    <dbReference type="NCBI Taxonomy" id="1655583"/>
    <lineage>
        <taxon>Bacteria</taxon>
        <taxon>Bacillati</taxon>
        <taxon>Actinomycetota</taxon>
        <taxon>Acidimicrobiia</taxon>
        <taxon>acIV cluster</taxon>
    </lineage>
</organism>
<comment type="caution">
    <text evidence="1">The sequence shown here is derived from an EMBL/GenBank/DDBJ whole genome shotgun (WGS) entry which is preliminary data.</text>
</comment>
<accession>A0A0R2QGM9</accession>
<proteinExistence type="predicted"/>
<protein>
    <recommendedName>
        <fullName evidence="3">DUF192 domain-containing protein</fullName>
    </recommendedName>
</protein>
<evidence type="ECO:0000313" key="1">
    <source>
        <dbReference type="EMBL" id="KRO49286.1"/>
    </source>
</evidence>
<dbReference type="InterPro" id="IPR003795">
    <property type="entry name" value="DUF192"/>
</dbReference>
<dbReference type="InterPro" id="IPR038695">
    <property type="entry name" value="Saro_0823-like_sf"/>
</dbReference>
<name>A0A0R2QGM9_9ACTN</name>
<gene>
    <name evidence="1" type="ORF">ABR75_04855</name>
</gene>
<evidence type="ECO:0000313" key="2">
    <source>
        <dbReference type="Proteomes" id="UP000051017"/>
    </source>
</evidence>